<name>A0ACC2NVF1_9HYME</name>
<gene>
    <name evidence="1" type="ORF">QAD02_010875</name>
</gene>
<comment type="caution">
    <text evidence="1">The sequence shown here is derived from an EMBL/GenBank/DDBJ whole genome shotgun (WGS) entry which is preliminary data.</text>
</comment>
<reference evidence="1" key="1">
    <citation type="submission" date="2023-04" db="EMBL/GenBank/DDBJ databases">
        <title>A chromosome-level genome assembly of the parasitoid wasp Eretmocerus hayati.</title>
        <authorList>
            <person name="Zhong Y."/>
            <person name="Liu S."/>
            <person name="Liu Y."/>
        </authorList>
    </citation>
    <scope>NUCLEOTIDE SEQUENCE</scope>
    <source>
        <strain evidence="1">ZJU_SS_LIU_2023</strain>
    </source>
</reference>
<evidence type="ECO:0000313" key="2">
    <source>
        <dbReference type="Proteomes" id="UP001239111"/>
    </source>
</evidence>
<proteinExistence type="predicted"/>
<protein>
    <submittedName>
        <fullName evidence="1">Uncharacterized protein</fullName>
    </submittedName>
</protein>
<organism evidence="1 2">
    <name type="scientific">Eretmocerus hayati</name>
    <dbReference type="NCBI Taxonomy" id="131215"/>
    <lineage>
        <taxon>Eukaryota</taxon>
        <taxon>Metazoa</taxon>
        <taxon>Ecdysozoa</taxon>
        <taxon>Arthropoda</taxon>
        <taxon>Hexapoda</taxon>
        <taxon>Insecta</taxon>
        <taxon>Pterygota</taxon>
        <taxon>Neoptera</taxon>
        <taxon>Endopterygota</taxon>
        <taxon>Hymenoptera</taxon>
        <taxon>Apocrita</taxon>
        <taxon>Proctotrupomorpha</taxon>
        <taxon>Chalcidoidea</taxon>
        <taxon>Aphelinidae</taxon>
        <taxon>Aphelininae</taxon>
        <taxon>Eretmocerus</taxon>
    </lineage>
</organism>
<evidence type="ECO:0000313" key="1">
    <source>
        <dbReference type="EMBL" id="KAJ8675089.1"/>
    </source>
</evidence>
<sequence>MVTHRDDRPYSCSICFQTFKLKQGLRIHSEIHARDFALESASLLPGTAGINGNLEMSRSDGRSDTNLYGSPYQMQHREQPKIDIDPLECPFCSRKLHSDAMMDRHLRSGVCQKVWICTICSKKLKDKSSLRKHEEMHNRQKQNPCTICGQQVNRNVDTDSQICCTCSATNEGNAASVETGEDHFITIPSHRALKT</sequence>
<dbReference type="Proteomes" id="UP001239111">
    <property type="component" value="Chromosome 2"/>
</dbReference>
<accession>A0ACC2NVF1</accession>
<keyword evidence="2" id="KW-1185">Reference proteome</keyword>
<dbReference type="EMBL" id="CM056742">
    <property type="protein sequence ID" value="KAJ8675089.1"/>
    <property type="molecule type" value="Genomic_DNA"/>
</dbReference>